<dbReference type="Proteomes" id="UP000254287">
    <property type="component" value="Unassembled WGS sequence"/>
</dbReference>
<dbReference type="RefSeq" id="WP_115021842.1">
    <property type="nucleotide sequence ID" value="NZ_CP069533.1"/>
</dbReference>
<accession>A0A376CZV3</accession>
<gene>
    <name evidence="1" type="ORF">NCTC10289_01281</name>
</gene>
<dbReference type="EMBL" id="UFXP01000001">
    <property type="protein sequence ID" value="STC77512.1"/>
    <property type="molecule type" value="Genomic_DNA"/>
</dbReference>
<dbReference type="AlphaFoldDB" id="A0A376CZV3"/>
<evidence type="ECO:0008006" key="3">
    <source>
        <dbReference type="Google" id="ProtNLM"/>
    </source>
</evidence>
<proteinExistence type="predicted"/>
<organism evidence="1 2">
    <name type="scientific">Corynebacterium minutissimum</name>
    <dbReference type="NCBI Taxonomy" id="38301"/>
    <lineage>
        <taxon>Bacteria</taxon>
        <taxon>Bacillati</taxon>
        <taxon>Actinomycetota</taxon>
        <taxon>Actinomycetes</taxon>
        <taxon>Mycobacteriales</taxon>
        <taxon>Corynebacteriaceae</taxon>
        <taxon>Corynebacterium</taxon>
    </lineage>
</organism>
<reference evidence="1 2" key="1">
    <citation type="submission" date="2018-06" db="EMBL/GenBank/DDBJ databases">
        <authorList>
            <consortium name="Pathogen Informatics"/>
            <person name="Doyle S."/>
        </authorList>
    </citation>
    <scope>NUCLEOTIDE SEQUENCE [LARGE SCALE GENOMIC DNA]</scope>
    <source>
        <strain evidence="1 2">NCTC10289</strain>
    </source>
</reference>
<evidence type="ECO:0000313" key="2">
    <source>
        <dbReference type="Proteomes" id="UP000254287"/>
    </source>
</evidence>
<name>A0A376CZV3_9CORY</name>
<evidence type="ECO:0000313" key="1">
    <source>
        <dbReference type="EMBL" id="STC77512.1"/>
    </source>
</evidence>
<sequence>MTGGLIFNQRLELKVPREVDSVYSSEPVLDWDNPEWKEVPFQVSVQFGGTSEGDDDRPQVVTSYVLITPPGTDIPELSAESVIRVGGVMELAVVGEPARWPDPWNAGVVHHLEADLEVVDG</sequence>
<protein>
    <recommendedName>
        <fullName evidence="3">Head-to-tail stopper</fullName>
    </recommendedName>
</protein>